<organism evidence="3 4">
    <name type="scientific">Pantoea stewartii</name>
    <dbReference type="NCBI Taxonomy" id="66269"/>
    <lineage>
        <taxon>Bacteria</taxon>
        <taxon>Pseudomonadati</taxon>
        <taxon>Pseudomonadota</taxon>
        <taxon>Gammaproteobacteria</taxon>
        <taxon>Enterobacterales</taxon>
        <taxon>Erwiniaceae</taxon>
        <taxon>Pantoea</taxon>
    </lineage>
</organism>
<dbReference type="GeneID" id="61253271"/>
<dbReference type="Proteomes" id="UP000072520">
    <property type="component" value="Unassembled WGS sequence"/>
</dbReference>
<protein>
    <recommendedName>
        <fullName evidence="2">SnoaL-like domain-containing protein</fullName>
    </recommendedName>
</protein>
<dbReference type="InterPro" id="IPR037401">
    <property type="entry name" value="SnoaL-like"/>
</dbReference>
<dbReference type="SUPFAM" id="SSF54427">
    <property type="entry name" value="NTF2-like"/>
    <property type="match status" value="1"/>
</dbReference>
<evidence type="ECO:0000256" key="1">
    <source>
        <dbReference type="SAM" id="SignalP"/>
    </source>
</evidence>
<proteinExistence type="predicted"/>
<evidence type="ECO:0000259" key="2">
    <source>
        <dbReference type="Pfam" id="PF12680"/>
    </source>
</evidence>
<dbReference type="EMBL" id="LDSI01000022">
    <property type="protein sequence ID" value="KTS95607.1"/>
    <property type="molecule type" value="Genomic_DNA"/>
</dbReference>
<dbReference type="PANTHER" id="PTHR38436">
    <property type="entry name" value="POLYKETIDE CYCLASE SNOAL-LIKE DOMAIN"/>
    <property type="match status" value="1"/>
</dbReference>
<dbReference type="GO" id="GO:0030638">
    <property type="term" value="P:polyketide metabolic process"/>
    <property type="evidence" value="ECO:0007669"/>
    <property type="project" value="InterPro"/>
</dbReference>
<feature type="signal peptide" evidence="1">
    <location>
        <begin position="1"/>
        <end position="23"/>
    </location>
</feature>
<evidence type="ECO:0000313" key="4">
    <source>
        <dbReference type="Proteomes" id="UP000072520"/>
    </source>
</evidence>
<keyword evidence="1" id="KW-0732">Signal</keyword>
<dbReference type="PANTHER" id="PTHR38436:SF1">
    <property type="entry name" value="ESTER CYCLASE"/>
    <property type="match status" value="1"/>
</dbReference>
<dbReference type="Pfam" id="PF12680">
    <property type="entry name" value="SnoaL_2"/>
    <property type="match status" value="1"/>
</dbReference>
<name>A0AB34VDF4_9GAMM</name>
<dbReference type="AlphaFoldDB" id="A0AB34VDF4"/>
<feature type="chain" id="PRO_5044256046" description="SnoaL-like domain-containing protein" evidence="1">
    <location>
        <begin position="24"/>
        <end position="157"/>
    </location>
</feature>
<dbReference type="InterPro" id="IPR032710">
    <property type="entry name" value="NTF2-like_dom_sf"/>
</dbReference>
<reference evidence="3 4" key="1">
    <citation type="journal article" date="2016" name="Front. Microbiol.">
        <title>Genomic Resource of Rice Seed Associated Bacteria.</title>
        <authorList>
            <person name="Midha S."/>
            <person name="Bansal K."/>
            <person name="Sharma S."/>
            <person name="Kumar N."/>
            <person name="Patil P.P."/>
            <person name="Chaudhry V."/>
            <person name="Patil P.B."/>
        </authorList>
    </citation>
    <scope>NUCLEOTIDE SEQUENCE [LARGE SCALE GENOMIC DNA]</scope>
    <source>
        <strain evidence="3 4">RSA13</strain>
    </source>
</reference>
<sequence length="157" mass="17457">MMATFLKTLLLTAGILTASAGYAVQPKEGRDLNVEEANRALVINFYNQFFNQHKVTEAARVVADDYRQHNPGVPNGKAPLVNFFSDFFSKNPQSKARIVRSATDGDLVWLHVHSTNGEHDRGQAVTDIFRVKNGKIVEHWDVIQAVPATSANTNTMF</sequence>
<accession>A0AB34VDF4</accession>
<comment type="caution">
    <text evidence="3">The sequence shown here is derived from an EMBL/GenBank/DDBJ whole genome shotgun (WGS) entry which is preliminary data.</text>
</comment>
<dbReference type="InterPro" id="IPR009959">
    <property type="entry name" value="Cyclase_SnoaL-like"/>
</dbReference>
<dbReference type="Gene3D" id="3.10.450.50">
    <property type="match status" value="1"/>
</dbReference>
<dbReference type="RefSeq" id="WP_006121456.1">
    <property type="nucleotide sequence ID" value="NZ_CP046585.1"/>
</dbReference>
<feature type="domain" description="SnoaL-like" evidence="2">
    <location>
        <begin position="44"/>
        <end position="139"/>
    </location>
</feature>
<evidence type="ECO:0000313" key="3">
    <source>
        <dbReference type="EMBL" id="KTS95607.1"/>
    </source>
</evidence>
<gene>
    <name evidence="3" type="ORF">RSA13_15525</name>
</gene>